<comment type="pathway">
    <text evidence="1">Protein modification; protein ubiquitination.</text>
</comment>
<dbReference type="GO" id="GO:0019005">
    <property type="term" value="C:SCF ubiquitin ligase complex"/>
    <property type="evidence" value="ECO:0007669"/>
    <property type="project" value="UniProtKB-UniRule"/>
</dbReference>
<name>A0A833R780_9POAL</name>
<comment type="caution">
    <text evidence="5">The sequence shown here is derived from an EMBL/GenBank/DDBJ whole genome shotgun (WGS) entry which is preliminary data.</text>
</comment>
<organism evidence="5 6">
    <name type="scientific">Carex littledalei</name>
    <dbReference type="NCBI Taxonomy" id="544730"/>
    <lineage>
        <taxon>Eukaryota</taxon>
        <taxon>Viridiplantae</taxon>
        <taxon>Streptophyta</taxon>
        <taxon>Embryophyta</taxon>
        <taxon>Tracheophyta</taxon>
        <taxon>Spermatophyta</taxon>
        <taxon>Magnoliopsida</taxon>
        <taxon>Liliopsida</taxon>
        <taxon>Poales</taxon>
        <taxon>Cyperaceae</taxon>
        <taxon>Cyperoideae</taxon>
        <taxon>Cariceae</taxon>
        <taxon>Carex</taxon>
        <taxon>Carex subgen. Euthyceras</taxon>
    </lineage>
</organism>
<dbReference type="PANTHER" id="PTHR12874:SF16">
    <property type="entry name" value="OS01G0800800 PROTEIN"/>
    <property type="match status" value="1"/>
</dbReference>
<evidence type="ECO:0000256" key="3">
    <source>
        <dbReference type="SAM" id="SignalP"/>
    </source>
</evidence>
<feature type="compositionally biased region" description="Basic and acidic residues" evidence="2">
    <location>
        <begin position="218"/>
        <end position="251"/>
    </location>
</feature>
<dbReference type="Proteomes" id="UP000623129">
    <property type="component" value="Unassembled WGS sequence"/>
</dbReference>
<evidence type="ECO:0000313" key="5">
    <source>
        <dbReference type="EMBL" id="KAF3330728.1"/>
    </source>
</evidence>
<keyword evidence="1" id="KW-0539">Nucleus</keyword>
<dbReference type="GO" id="GO:0005634">
    <property type="term" value="C:nucleus"/>
    <property type="evidence" value="ECO:0007669"/>
    <property type="project" value="UniProtKB-SubCell"/>
</dbReference>
<dbReference type="OrthoDB" id="1905685at2759"/>
<dbReference type="SUPFAM" id="SSF81383">
    <property type="entry name" value="F-box domain"/>
    <property type="match status" value="1"/>
</dbReference>
<keyword evidence="3" id="KW-0732">Signal</keyword>
<reference evidence="5" key="1">
    <citation type="submission" date="2020-01" db="EMBL/GenBank/DDBJ databases">
        <title>Genome sequence of Kobresia littledalei, the first chromosome-level genome in the family Cyperaceae.</title>
        <authorList>
            <person name="Qu G."/>
        </authorList>
    </citation>
    <scope>NUCLEOTIDE SEQUENCE</scope>
    <source>
        <strain evidence="5">C.B.Clarke</strain>
        <tissue evidence="5">Leaf</tissue>
    </source>
</reference>
<dbReference type="SMART" id="SM00256">
    <property type="entry name" value="FBOX"/>
    <property type="match status" value="1"/>
</dbReference>
<dbReference type="GO" id="GO:0005737">
    <property type="term" value="C:cytoplasm"/>
    <property type="evidence" value="ECO:0007669"/>
    <property type="project" value="TreeGrafter"/>
</dbReference>
<dbReference type="AlphaFoldDB" id="A0A833R780"/>
<feature type="chain" id="PRO_5032669688" description="F-box protein" evidence="3">
    <location>
        <begin position="30"/>
        <end position="300"/>
    </location>
</feature>
<comment type="function">
    <text evidence="1">Acts as a component of a SCF E3 ubiquitin ligase complexes.</text>
</comment>
<feature type="domain" description="F-box" evidence="4">
    <location>
        <begin position="3"/>
        <end position="49"/>
    </location>
</feature>
<dbReference type="Gene3D" id="1.20.1280.50">
    <property type="match status" value="1"/>
</dbReference>
<evidence type="ECO:0000256" key="2">
    <source>
        <dbReference type="SAM" id="MobiDB-lite"/>
    </source>
</evidence>
<dbReference type="InterPro" id="IPR001810">
    <property type="entry name" value="F-box_dom"/>
</dbReference>
<comment type="subcellular location">
    <subcellularLocation>
        <location evidence="1">Nucleus</location>
    </subcellularLocation>
</comment>
<accession>A0A833R780</accession>
<feature type="region of interest" description="Disordered" evidence="2">
    <location>
        <begin position="213"/>
        <end position="300"/>
    </location>
</feature>
<dbReference type="GO" id="GO:0031146">
    <property type="term" value="P:SCF-dependent proteasomal ubiquitin-dependent protein catabolic process"/>
    <property type="evidence" value="ECO:0007669"/>
    <property type="project" value="UniProtKB-UniRule"/>
</dbReference>
<dbReference type="EMBL" id="SWLB01000013">
    <property type="protein sequence ID" value="KAF3330728.1"/>
    <property type="molecule type" value="Genomic_DNA"/>
</dbReference>
<gene>
    <name evidence="5" type="ORF">FCM35_KLT04082</name>
</gene>
<keyword evidence="6" id="KW-1185">Reference proteome</keyword>
<comment type="subunit">
    <text evidence="1">Component of the SCF-type E3 ligase complex.</text>
</comment>
<dbReference type="PANTHER" id="PTHR12874">
    <property type="entry name" value="F-BOX ONLY PROTEIN 48-RELATED"/>
    <property type="match status" value="1"/>
</dbReference>
<feature type="signal peptide" evidence="3">
    <location>
        <begin position="1"/>
        <end position="29"/>
    </location>
</feature>
<dbReference type="GO" id="GO:0009740">
    <property type="term" value="P:gibberellic acid mediated signaling pathway"/>
    <property type="evidence" value="ECO:0007669"/>
    <property type="project" value="TreeGrafter"/>
</dbReference>
<evidence type="ECO:0000256" key="1">
    <source>
        <dbReference type="RuleBase" id="RU369085"/>
    </source>
</evidence>
<dbReference type="Pfam" id="PF12937">
    <property type="entry name" value="F-box-like"/>
    <property type="match status" value="1"/>
</dbReference>
<sequence>MRPAKPTTPPWEVLLLISHFLQPETLVKASCVCKSWREAFTSENLWRRICLASYPCSFHLLVSGISPYHLFSLFISASKRRYNHPPPLRLSLNQIFFTIEMFHGKETLVTVLIPGEEAMRKNDCTFRFEVDLTAENVALLGETGELTAGWTVVMKGFDGAFAMMEREGKGRVFGRDQTRIWFDERLPVPDCSKGLMPDGASMEAEMVVEIVEGSNGKKMVERQPTDKLDTDTEPDSGKPDTGKPDTGKTDTETEQQPDAELEQKTLSSDADSEPISAMIHRIKHSTATVQASVPIPKPKK</sequence>
<dbReference type="InterPro" id="IPR036047">
    <property type="entry name" value="F-box-like_dom_sf"/>
</dbReference>
<evidence type="ECO:0000313" key="6">
    <source>
        <dbReference type="Proteomes" id="UP000623129"/>
    </source>
</evidence>
<dbReference type="PROSITE" id="PS50181">
    <property type="entry name" value="FBOX"/>
    <property type="match status" value="1"/>
</dbReference>
<evidence type="ECO:0000259" key="4">
    <source>
        <dbReference type="PROSITE" id="PS50181"/>
    </source>
</evidence>
<protein>
    <recommendedName>
        <fullName evidence="1">F-box protein</fullName>
    </recommendedName>
</protein>
<proteinExistence type="predicted"/>
<dbReference type="GO" id="GO:0016567">
    <property type="term" value="P:protein ubiquitination"/>
    <property type="evidence" value="ECO:0007669"/>
    <property type="project" value="UniProtKB-UniRule"/>
</dbReference>
<keyword evidence="1" id="KW-0833">Ubl conjugation pathway</keyword>